<evidence type="ECO:0000313" key="1">
    <source>
        <dbReference type="EMBL" id="TGO21479.1"/>
    </source>
</evidence>
<organism evidence="1 2">
    <name type="scientific">Botrytis paeoniae</name>
    <dbReference type="NCBI Taxonomy" id="278948"/>
    <lineage>
        <taxon>Eukaryota</taxon>
        <taxon>Fungi</taxon>
        <taxon>Dikarya</taxon>
        <taxon>Ascomycota</taxon>
        <taxon>Pezizomycotina</taxon>
        <taxon>Leotiomycetes</taxon>
        <taxon>Helotiales</taxon>
        <taxon>Sclerotiniaceae</taxon>
        <taxon>Botrytis</taxon>
    </lineage>
</organism>
<accession>A0A4Z1FDU3</accession>
<dbReference type="EMBL" id="PQXI01000216">
    <property type="protein sequence ID" value="TGO21479.1"/>
    <property type="molecule type" value="Genomic_DNA"/>
</dbReference>
<keyword evidence="2" id="KW-1185">Reference proteome</keyword>
<protein>
    <submittedName>
        <fullName evidence="1">Uncharacterized protein</fullName>
    </submittedName>
</protein>
<evidence type="ECO:0000313" key="2">
    <source>
        <dbReference type="Proteomes" id="UP000297910"/>
    </source>
</evidence>
<name>A0A4Z1FDU3_9HELO</name>
<comment type="caution">
    <text evidence="1">The sequence shown here is derived from an EMBL/GenBank/DDBJ whole genome shotgun (WGS) entry which is preliminary data.</text>
</comment>
<dbReference type="AlphaFoldDB" id="A0A4Z1FDU3"/>
<proteinExistence type="predicted"/>
<dbReference type="Proteomes" id="UP000297910">
    <property type="component" value="Unassembled WGS sequence"/>
</dbReference>
<gene>
    <name evidence="1" type="ORF">BPAE_0217g00110</name>
</gene>
<sequence length="207" mass="23528">MDKFSKAKAAGQLMLQRISHDDNTQVDYPAQSIFDRPESRKENGWDIDINRNEISYTFHILEHIRKISSSNFKENWIGILASQFGKTDRFGWSLLLPNEYKVIKEILKEEEIMCSPDGLTVDINDSKGYGAALLGTPNGKGIGWLLAQHKYQLGNLKIVSVEIFGSFQVGFHDCDEDTGELIAGIEDIRGVEDPRDYLNLDFTIQRE</sequence>
<reference evidence="1 2" key="1">
    <citation type="submission" date="2017-12" db="EMBL/GenBank/DDBJ databases">
        <title>Comparative genomics of Botrytis spp.</title>
        <authorList>
            <person name="Valero-Jimenez C.A."/>
            <person name="Tapia P."/>
            <person name="Veloso J."/>
            <person name="Silva-Moreno E."/>
            <person name="Staats M."/>
            <person name="Valdes J.H."/>
            <person name="Van Kan J.A.L."/>
        </authorList>
    </citation>
    <scope>NUCLEOTIDE SEQUENCE [LARGE SCALE GENOMIC DNA]</scope>
    <source>
        <strain evidence="1 2">Bp0003</strain>
    </source>
</reference>